<accession>A0A380TN81</accession>
<sequence>MWTTVLLLVGIAILVAMGAYSIYLFIQLRKQKRLFEQARLARIARIKESIVIIAKAMHNDECNHSEGVIRLRMLLDPLGQKHLSDYPAMWALYEVVQDMPTHDERKALKRNERMKLDLQRESKEVELEKQIKTEVLQLLNDIQNN</sequence>
<feature type="transmembrane region" description="Helical" evidence="1">
    <location>
        <begin position="6"/>
        <end position="26"/>
    </location>
</feature>
<evidence type="ECO:0000256" key="1">
    <source>
        <dbReference type="SAM" id="Phobius"/>
    </source>
</evidence>
<evidence type="ECO:0000313" key="4">
    <source>
        <dbReference type="Proteomes" id="UP000254649"/>
    </source>
</evidence>
<dbReference type="Proteomes" id="UP000254649">
    <property type="component" value="Unassembled WGS sequence"/>
</dbReference>
<dbReference type="AlphaFoldDB" id="A0A380TN81"/>
<dbReference type="EMBL" id="UFRQ01000003">
    <property type="protein sequence ID" value="SUT87141.1"/>
    <property type="molecule type" value="Genomic_DNA"/>
</dbReference>
<gene>
    <name evidence="3" type="ORF">NCTC10801_00063</name>
</gene>
<feature type="domain" description="DUF2489" evidence="2">
    <location>
        <begin position="15"/>
        <end position="138"/>
    </location>
</feature>
<proteinExistence type="predicted"/>
<name>A0A380TN81_9PAST</name>
<protein>
    <submittedName>
        <fullName evidence="3">Putative coproporphyrinogen III oxidase</fullName>
    </submittedName>
</protein>
<dbReference type="OrthoDB" id="5293867at2"/>
<keyword evidence="4" id="KW-1185">Reference proteome</keyword>
<reference evidence="3 4" key="1">
    <citation type="submission" date="2018-06" db="EMBL/GenBank/DDBJ databases">
        <authorList>
            <consortium name="Pathogen Informatics"/>
            <person name="Doyle S."/>
        </authorList>
    </citation>
    <scope>NUCLEOTIDE SEQUENCE [LARGE SCALE GENOMIC DNA]</scope>
    <source>
        <strain evidence="3 4">NCTC10801</strain>
    </source>
</reference>
<keyword evidence="1" id="KW-1133">Transmembrane helix</keyword>
<dbReference type="InterPro" id="IPR019617">
    <property type="entry name" value="DUF2489"/>
</dbReference>
<keyword evidence="1" id="KW-0472">Membrane</keyword>
<dbReference type="Pfam" id="PF10675">
    <property type="entry name" value="DUF2489"/>
    <property type="match status" value="1"/>
</dbReference>
<keyword evidence="1" id="KW-0812">Transmembrane</keyword>
<organism evidence="3 4">
    <name type="scientific">[Actinobacillus] rossii</name>
    <dbReference type="NCBI Taxonomy" id="123820"/>
    <lineage>
        <taxon>Bacteria</taxon>
        <taxon>Pseudomonadati</taxon>
        <taxon>Pseudomonadota</taxon>
        <taxon>Gammaproteobacteria</taxon>
        <taxon>Pasteurellales</taxon>
        <taxon>Pasteurellaceae</taxon>
    </lineage>
</organism>
<evidence type="ECO:0000313" key="3">
    <source>
        <dbReference type="EMBL" id="SUT87141.1"/>
    </source>
</evidence>
<evidence type="ECO:0000259" key="2">
    <source>
        <dbReference type="Pfam" id="PF10675"/>
    </source>
</evidence>